<dbReference type="GO" id="GO:0043161">
    <property type="term" value="P:proteasome-mediated ubiquitin-dependent protein catabolic process"/>
    <property type="evidence" value="ECO:0007669"/>
    <property type="project" value="TreeGrafter"/>
</dbReference>
<feature type="domain" description="26S proteasome non-ATPase regulatory subunit 1/RPN2 N-terminal" evidence="8">
    <location>
        <begin position="10"/>
        <end position="283"/>
    </location>
</feature>
<dbReference type="InterPro" id="IPR016024">
    <property type="entry name" value="ARM-type_fold"/>
</dbReference>
<evidence type="ECO:0000256" key="2">
    <source>
        <dbReference type="ARBA" id="ARBA00014929"/>
    </source>
</evidence>
<keyword evidence="4 5" id="KW-0647">Proteasome</keyword>
<feature type="domain" description="26S proteasome regulatory subunit RPN2 C-terminal" evidence="7">
    <location>
        <begin position="802"/>
        <end position="961"/>
    </location>
</feature>
<dbReference type="PANTHER" id="PTHR10943">
    <property type="entry name" value="26S PROTEASOME NON-ATPASE REGULATORY SUBUNIT"/>
    <property type="match status" value="1"/>
</dbReference>
<sequence>MASAAVLQITSASGIISLLDEPRAELKSFALQKLDEIIDEFWAEVADAIQKIEMLHEDKSFPERRLAALVASKVYYHLGSFPEALHYALGAEDLFDVNMPSEYVRTIISKCIDYYIAKRTGARVEEGVSGSVTRGSPQVDTRLEQIVDRMFQRCFEHSQYHQALGIALETRRMDIFRKAILQADDVAGMLSYAFDVTMTLISSRSFRNTVLRCLVELYGNLSVPDYIKVIQCLIFLDDAEATGAILAKLLEENHLLAYQLAFDLYESASQQFLGRVLKHINVTSSPSAVPVSAAEGSTASPPPAVVSPPMVVTEAASTPIAAALHPSPSSSPPSPSPSKLSTLSSILGGDFPIYLQLQFLIRANKTDLQVLKNTKDSVRVSACHTATILANAFMHCGTTSDIFLRDNLDWLSRATNWAKFTATASLGVIHKGHENEALALMQAYLPRDSDTGGGYTEGGGLYALGLIHANHGRNIQDYLYNQLKEAKNEVVRHGGCLGLGLAAMGTQSVEVFELLKQQLHSDDAVVGEAAGLAMGLVMIGSDHGLQEMLRYAQETQHEKIIRGLAVGIALSQYGRLEEAEPLIEQLLSDKDPILRRSAMYTVAVAYAGTGSNMAIRRLLHVAVSDVDQDVRRSAVEALGFILFRTPEQVPSVVSLLAESYNPHVRYGSAMALGIACAGTGLPSALGLLHPLCFDPVNYVRQGALIASGMVCMHQSETACPRSKEFRQLFAKVIPDKHEDVLAKFGAIIAQGIIDAGGRNMGMSLQSPTGHTSMTSVVGMLVFTQYWFWFPFSHFISLALQPTSVILLNQDLKMPKMKIRSAAKPSLYAYPPMLPEKKKEEREKVTATAVLSISAKHQKTRASSAASSASVKKEDKPLPMDTTTGEEGQVKPASAGKDSGPVKEAKEKEPSEELVENPARILKQQLKVISLEDSSRYRPLKPISLGGIIVVQDGKPDQPQDFLEPVVARGPQVEPQGEEPPPPEPFEFNED</sequence>
<evidence type="ECO:0000259" key="7">
    <source>
        <dbReference type="Pfam" id="PF18004"/>
    </source>
</evidence>
<dbReference type="OrthoDB" id="261572at2759"/>
<dbReference type="Pfam" id="PF18004">
    <property type="entry name" value="RPN2_C"/>
    <property type="match status" value="1"/>
</dbReference>
<evidence type="ECO:0000256" key="4">
    <source>
        <dbReference type="ARBA" id="ARBA00022942"/>
    </source>
</evidence>
<evidence type="ECO:0000256" key="5">
    <source>
        <dbReference type="PIRNR" id="PIRNR015947"/>
    </source>
</evidence>
<feature type="region of interest" description="Disordered" evidence="6">
    <location>
        <begin position="855"/>
        <end position="917"/>
    </location>
</feature>
<evidence type="ECO:0000256" key="6">
    <source>
        <dbReference type="SAM" id="MobiDB-lite"/>
    </source>
</evidence>
<dbReference type="Gene3D" id="1.25.10.10">
    <property type="entry name" value="Leucine-rich Repeat Variant"/>
    <property type="match status" value="1"/>
</dbReference>
<comment type="function">
    <text evidence="5">Component of the 26S proteasome, a multiprotein complex involved in the ATP-dependent degradation of ubiquitinated proteins. This complex plays a key role in the maintenance of protein homeostasis by removing misfolded or damaged proteins, which could impair cellular functions, and by removing proteins whose functions are no longer required. Therefore, the proteasome participates in numerous cellular processes, including cell cycle progression, apoptosis, or DNA damage repair.</text>
</comment>
<accession>A0A7R8WRU7</accession>
<dbReference type="GO" id="GO:0005634">
    <property type="term" value="C:nucleus"/>
    <property type="evidence" value="ECO:0007669"/>
    <property type="project" value="TreeGrafter"/>
</dbReference>
<evidence type="ECO:0000256" key="1">
    <source>
        <dbReference type="ARBA" id="ARBA00006308"/>
    </source>
</evidence>
<keyword evidence="3" id="KW-0677">Repeat</keyword>
<dbReference type="Pfam" id="PF01851">
    <property type="entry name" value="PC_rep"/>
    <property type="match status" value="3"/>
</dbReference>
<proteinExistence type="inferred from homology"/>
<dbReference type="PANTHER" id="PTHR10943:SF2">
    <property type="entry name" value="26S PROTEASOME NON-ATPASE REGULATORY SUBUNIT 1"/>
    <property type="match status" value="1"/>
</dbReference>
<dbReference type="InterPro" id="IPR048570">
    <property type="entry name" value="PSMD1_RPN2_N"/>
</dbReference>
<evidence type="ECO:0000259" key="8">
    <source>
        <dbReference type="Pfam" id="PF21505"/>
    </source>
</evidence>
<comment type="similarity">
    <text evidence="1 5">Belongs to the proteasome subunit S1 family.</text>
</comment>
<dbReference type="AlphaFoldDB" id="A0A7R8WRU7"/>
<protein>
    <recommendedName>
        <fullName evidence="2 5">26S proteasome non-ATPase regulatory subunit 1</fullName>
    </recommendedName>
</protein>
<dbReference type="PIRSF" id="PIRSF015947">
    <property type="entry name" value="26S_Psome_Rpn2"/>
    <property type="match status" value="1"/>
</dbReference>
<dbReference type="EMBL" id="OB667292">
    <property type="protein sequence ID" value="CAD7233924.1"/>
    <property type="molecule type" value="Genomic_DNA"/>
</dbReference>
<feature type="compositionally biased region" description="Basic and acidic residues" evidence="6">
    <location>
        <begin position="899"/>
        <end position="910"/>
    </location>
</feature>
<gene>
    <name evidence="9" type="ORF">CTOB1V02_LOCUS11742</name>
</gene>
<dbReference type="InterPro" id="IPR016642">
    <property type="entry name" value="26S_Psome_Rpn2"/>
</dbReference>
<organism evidence="9">
    <name type="scientific">Cyprideis torosa</name>
    <dbReference type="NCBI Taxonomy" id="163714"/>
    <lineage>
        <taxon>Eukaryota</taxon>
        <taxon>Metazoa</taxon>
        <taxon>Ecdysozoa</taxon>
        <taxon>Arthropoda</taxon>
        <taxon>Crustacea</taxon>
        <taxon>Oligostraca</taxon>
        <taxon>Ostracoda</taxon>
        <taxon>Podocopa</taxon>
        <taxon>Podocopida</taxon>
        <taxon>Cytherocopina</taxon>
        <taxon>Cytheroidea</taxon>
        <taxon>Cytherideidae</taxon>
        <taxon>Cyprideis</taxon>
    </lineage>
</organism>
<dbReference type="GO" id="GO:0008540">
    <property type="term" value="C:proteasome regulatory particle, base subcomplex"/>
    <property type="evidence" value="ECO:0007669"/>
    <property type="project" value="UniProtKB-UniRule"/>
</dbReference>
<dbReference type="GO" id="GO:0030234">
    <property type="term" value="F:enzyme regulator activity"/>
    <property type="evidence" value="ECO:0007669"/>
    <property type="project" value="UniProtKB-UniRule"/>
</dbReference>
<evidence type="ECO:0000256" key="3">
    <source>
        <dbReference type="ARBA" id="ARBA00022737"/>
    </source>
</evidence>
<dbReference type="GO" id="GO:0034515">
    <property type="term" value="C:proteasome storage granule"/>
    <property type="evidence" value="ECO:0007669"/>
    <property type="project" value="TreeGrafter"/>
</dbReference>
<dbReference type="SUPFAM" id="SSF48371">
    <property type="entry name" value="ARM repeat"/>
    <property type="match status" value="1"/>
</dbReference>
<dbReference type="FunFam" id="1.25.10.10:FF:000017">
    <property type="entry name" value="26S proteasome non-ATPase regulatory subunit 1"/>
    <property type="match status" value="1"/>
</dbReference>
<dbReference type="Pfam" id="PF13646">
    <property type="entry name" value="HEAT_2"/>
    <property type="match status" value="1"/>
</dbReference>
<dbReference type="Pfam" id="PF21505">
    <property type="entry name" value="RPN2_N"/>
    <property type="match status" value="1"/>
</dbReference>
<name>A0A7R8WRU7_9CRUS</name>
<comment type="subunit">
    <text evidence="5">Component of the 19S proteasome regulatory particle complex. The 26S proteasome consists of a 20S core particle (CP) and two 19S regulatory subunits (RP).</text>
</comment>
<feature type="region of interest" description="Disordered" evidence="6">
    <location>
        <begin position="951"/>
        <end position="990"/>
    </location>
</feature>
<reference evidence="9" key="1">
    <citation type="submission" date="2020-11" db="EMBL/GenBank/DDBJ databases">
        <authorList>
            <person name="Tran Van P."/>
        </authorList>
    </citation>
    <scope>NUCLEOTIDE SEQUENCE</scope>
</reference>
<feature type="region of interest" description="Disordered" evidence="6">
    <location>
        <begin position="322"/>
        <end position="341"/>
    </location>
</feature>
<dbReference type="InterPro" id="IPR011989">
    <property type="entry name" value="ARM-like"/>
</dbReference>
<dbReference type="InterPro" id="IPR002015">
    <property type="entry name" value="Proteasome/cyclosome_rpt"/>
</dbReference>
<dbReference type="GO" id="GO:0042176">
    <property type="term" value="P:regulation of protein catabolic process"/>
    <property type="evidence" value="ECO:0007669"/>
    <property type="project" value="UniProtKB-UniRule"/>
</dbReference>
<evidence type="ECO:0000313" key="9">
    <source>
        <dbReference type="EMBL" id="CAD7233924.1"/>
    </source>
</evidence>
<dbReference type="InterPro" id="IPR040623">
    <property type="entry name" value="RPN2_C"/>
</dbReference>